<sequence>MVASTHWLASASGMAVLERGGNAFDAAVAAGLVLQVVEPHLNGPGGDMPALVYEASRRQVSVLCGQGPAPRLATVERFHSLGLDQIPGTGLLAPCVPGAVGAWLTLLRDLGTWRLRDVVEFAAGYAHAGHPLLPRVAATIEDVAQLFQTEWSTSAEIWLKQGRGPRAGELFSNRVLAAMFGRLLTEAEARAGRENEIEGALAAWYEGFVAEAIDDFLRQTQVQDSSGRRHAGLLRADDMAGWRPGWERSCSARYGAWRVHKPGPWSQGPVFLQQLALLQALGLQDLEPGTAEFVHLVVEAAKLAFADREAWYGDPACMPDVTPELMAPSYVQERSKLIAEHCSLELRPGSAGGRAPLLPDYGAAAEAGASPGLGDPTFTPAVPQTGDTCHLDVVDRWGNLVSATPSGGWLQSSPAIPALGFCLGTRAQIFNLTPGHPNVLAPSKRPRTTLSPSLAENEDGGRLAFGTPGADQQDQWALNFFVRLAQCGENLQTAIDAPMFHTDHFPRSFWPHDSRPGSLYIEDRAGQAVILELRRRGHQVAVQPGWSLGRLSAAGRDARSRLLRAASNPRGDQGYAAGR</sequence>
<comment type="caution">
    <text evidence="2">The sequence shown here is derived from an EMBL/GenBank/DDBJ whole genome shotgun (WGS) entry which is preliminary data.</text>
</comment>
<evidence type="ECO:0000313" key="3">
    <source>
        <dbReference type="Proteomes" id="UP000620075"/>
    </source>
</evidence>
<organism evidence="2 3">
    <name type="scientific">Candidatus Dormiibacter inghamiae</name>
    <dbReference type="NCBI Taxonomy" id="3127013"/>
    <lineage>
        <taxon>Bacteria</taxon>
        <taxon>Bacillati</taxon>
        <taxon>Candidatus Dormiibacterota</taxon>
        <taxon>Candidatus Dormibacteria</taxon>
        <taxon>Candidatus Dormibacterales</taxon>
        <taxon>Candidatus Dormibacteraceae</taxon>
        <taxon>Candidatus Dormiibacter</taxon>
    </lineage>
</organism>
<dbReference type="InterPro" id="IPR043138">
    <property type="entry name" value="GGT_lsub"/>
</dbReference>
<name>A0A934KIT7_9BACT</name>
<dbReference type="InterPro" id="IPR043137">
    <property type="entry name" value="GGT_ssub_C"/>
</dbReference>
<dbReference type="PANTHER" id="PTHR43881:SF1">
    <property type="entry name" value="GAMMA-GLUTAMYLTRANSPEPTIDASE (AFU_ORTHOLOGUE AFUA_4G13580)"/>
    <property type="match status" value="1"/>
</dbReference>
<dbReference type="Proteomes" id="UP000620075">
    <property type="component" value="Unassembled WGS sequence"/>
</dbReference>
<dbReference type="InterPro" id="IPR029055">
    <property type="entry name" value="Ntn_hydrolases_N"/>
</dbReference>
<gene>
    <name evidence="2" type="ORF">JF888_13905</name>
</gene>
<dbReference type="PRINTS" id="PR01210">
    <property type="entry name" value="GGTRANSPTASE"/>
</dbReference>
<dbReference type="PANTHER" id="PTHR43881">
    <property type="entry name" value="GAMMA-GLUTAMYLTRANSPEPTIDASE (AFU_ORTHOLOGUE AFUA_4G13580)"/>
    <property type="match status" value="1"/>
</dbReference>
<dbReference type="AlphaFoldDB" id="A0A934KIT7"/>
<reference evidence="2 3" key="1">
    <citation type="submission" date="2020-10" db="EMBL/GenBank/DDBJ databases">
        <title>Ca. Dormibacterota MAGs.</title>
        <authorList>
            <person name="Montgomery K."/>
        </authorList>
    </citation>
    <scope>NUCLEOTIDE SEQUENCE [LARGE SCALE GENOMIC DNA]</scope>
    <source>
        <strain evidence="2">SC8811_S16_3</strain>
    </source>
</reference>
<evidence type="ECO:0000256" key="1">
    <source>
        <dbReference type="SAM" id="MobiDB-lite"/>
    </source>
</evidence>
<dbReference type="Gene3D" id="1.10.246.130">
    <property type="match status" value="1"/>
</dbReference>
<feature type="region of interest" description="Disordered" evidence="1">
    <location>
        <begin position="440"/>
        <end position="460"/>
    </location>
</feature>
<proteinExistence type="predicted"/>
<dbReference type="Pfam" id="PF01019">
    <property type="entry name" value="G_glu_transpept"/>
    <property type="match status" value="1"/>
</dbReference>
<dbReference type="Gene3D" id="3.60.20.40">
    <property type="match status" value="1"/>
</dbReference>
<dbReference type="SUPFAM" id="SSF56235">
    <property type="entry name" value="N-terminal nucleophile aminohydrolases (Ntn hydrolases)"/>
    <property type="match status" value="1"/>
</dbReference>
<dbReference type="InterPro" id="IPR052896">
    <property type="entry name" value="GGT-like_enzyme"/>
</dbReference>
<dbReference type="EMBL" id="JAEKNQ010000056">
    <property type="protein sequence ID" value="MBJ7604262.1"/>
    <property type="molecule type" value="Genomic_DNA"/>
</dbReference>
<protein>
    <submittedName>
        <fullName evidence="2">Gamma-glutamyltransferase</fullName>
    </submittedName>
</protein>
<dbReference type="RefSeq" id="WP_350340764.1">
    <property type="nucleotide sequence ID" value="NZ_JAEKNQ010000056.1"/>
</dbReference>
<accession>A0A934KIT7</accession>
<evidence type="ECO:0000313" key="2">
    <source>
        <dbReference type="EMBL" id="MBJ7604262.1"/>
    </source>
</evidence>